<evidence type="ECO:0000259" key="1">
    <source>
        <dbReference type="Pfam" id="PF03167"/>
    </source>
</evidence>
<dbReference type="AlphaFoldDB" id="A0A7C6AA46"/>
<sequence>MKNILDDLEKLNIFTSGGNDPRASLSICNNCILKTKPYSLVFYKKTLPSPIPIMFISRDPNIKLEEMKSKNCVSPIDFIISLGPQPRKKGLGWFFNDFLLKNCLWSEFLNFLKSNNPKTPLRFYWTHAVKCYACNDKGFFDDAKDTCIKYLKEEIVKLKPKLIVGCGLEVAQTLYQIKYNYNRTIKFEDLTQENKGVLTLGKGEVIIPHPARALYQQWKKGNFMKVGITADELKMIIDKVIKDG</sequence>
<feature type="domain" description="Uracil-DNA glycosylase-like" evidence="1">
    <location>
        <begin position="102"/>
        <end position="222"/>
    </location>
</feature>
<proteinExistence type="predicted"/>
<dbReference type="Pfam" id="PF03167">
    <property type="entry name" value="UDG"/>
    <property type="match status" value="1"/>
</dbReference>
<comment type="caution">
    <text evidence="2">The sequence shown here is derived from an EMBL/GenBank/DDBJ whole genome shotgun (WGS) entry which is preliminary data.</text>
</comment>
<reference evidence="2" key="1">
    <citation type="journal article" date="2020" name="mSystems">
        <title>Genome- and Community-Level Interaction Insights into Carbon Utilization and Element Cycling Functions of Hydrothermarchaeota in Hydrothermal Sediment.</title>
        <authorList>
            <person name="Zhou Z."/>
            <person name="Liu Y."/>
            <person name="Xu W."/>
            <person name="Pan J."/>
            <person name="Luo Z.H."/>
            <person name="Li M."/>
        </authorList>
    </citation>
    <scope>NUCLEOTIDE SEQUENCE [LARGE SCALE GENOMIC DNA]</scope>
    <source>
        <strain evidence="2">SpSt-876</strain>
    </source>
</reference>
<dbReference type="SUPFAM" id="SSF52141">
    <property type="entry name" value="Uracil-DNA glycosylase-like"/>
    <property type="match status" value="1"/>
</dbReference>
<name>A0A7C6AA46_UNCW3</name>
<dbReference type="InterPro" id="IPR036895">
    <property type="entry name" value="Uracil-DNA_glycosylase-like_sf"/>
</dbReference>
<gene>
    <name evidence="2" type="ORF">ENW73_08860</name>
</gene>
<evidence type="ECO:0000313" key="2">
    <source>
        <dbReference type="EMBL" id="HHS52945.1"/>
    </source>
</evidence>
<dbReference type="Gene3D" id="3.40.470.10">
    <property type="entry name" value="Uracil-DNA glycosylase-like domain"/>
    <property type="match status" value="1"/>
</dbReference>
<dbReference type="EMBL" id="DTLI01000212">
    <property type="protein sequence ID" value="HHS52945.1"/>
    <property type="molecule type" value="Genomic_DNA"/>
</dbReference>
<accession>A0A7C6AA46</accession>
<organism evidence="2">
    <name type="scientific">candidate division WOR-3 bacterium</name>
    <dbReference type="NCBI Taxonomy" id="2052148"/>
    <lineage>
        <taxon>Bacteria</taxon>
        <taxon>Bacteria division WOR-3</taxon>
    </lineage>
</organism>
<dbReference type="InterPro" id="IPR005122">
    <property type="entry name" value="Uracil-DNA_glycosylase-like"/>
</dbReference>
<protein>
    <recommendedName>
        <fullName evidence="1">Uracil-DNA glycosylase-like domain-containing protein</fullName>
    </recommendedName>
</protein>